<comment type="caution">
    <text evidence="6">The sequence shown here is derived from an EMBL/GenBank/DDBJ whole genome shotgun (WGS) entry which is preliminary data.</text>
</comment>
<keyword evidence="4 6" id="KW-0067">ATP-binding</keyword>
<gene>
    <name evidence="6" type="ORF">FYJ83_04120</name>
</gene>
<organism evidence="6 7">
    <name type="scientific">Tissierella pigra</name>
    <dbReference type="NCBI Taxonomy" id="2607614"/>
    <lineage>
        <taxon>Bacteria</taxon>
        <taxon>Bacillati</taxon>
        <taxon>Bacillota</taxon>
        <taxon>Tissierellia</taxon>
        <taxon>Tissierellales</taxon>
        <taxon>Tissierellaceae</taxon>
        <taxon>Tissierella</taxon>
    </lineage>
</organism>
<keyword evidence="7" id="KW-1185">Reference proteome</keyword>
<comment type="similarity">
    <text evidence="1">Belongs to the ABC transporter superfamily.</text>
</comment>
<evidence type="ECO:0000256" key="4">
    <source>
        <dbReference type="ARBA" id="ARBA00022840"/>
    </source>
</evidence>
<dbReference type="Pfam" id="PF00005">
    <property type="entry name" value="ABC_tran"/>
    <property type="match status" value="1"/>
</dbReference>
<dbReference type="GO" id="GO:0016887">
    <property type="term" value="F:ATP hydrolysis activity"/>
    <property type="evidence" value="ECO:0007669"/>
    <property type="project" value="InterPro"/>
</dbReference>
<evidence type="ECO:0000313" key="6">
    <source>
        <dbReference type="EMBL" id="MSU00653.1"/>
    </source>
</evidence>
<dbReference type="InterPro" id="IPR017911">
    <property type="entry name" value="MacB-like_ATP-bd"/>
</dbReference>
<dbReference type="RefSeq" id="WP_154439081.1">
    <property type="nucleotide sequence ID" value="NZ_JAHLPJ010000001.1"/>
</dbReference>
<dbReference type="PROSITE" id="PS50893">
    <property type="entry name" value="ABC_TRANSPORTER_2"/>
    <property type="match status" value="1"/>
</dbReference>
<name>A0A6N7XTB8_9FIRM</name>
<dbReference type="Gene3D" id="3.40.50.300">
    <property type="entry name" value="P-loop containing nucleotide triphosphate hydrolases"/>
    <property type="match status" value="1"/>
</dbReference>
<dbReference type="PANTHER" id="PTHR42798:SF2">
    <property type="entry name" value="ABC TRANSPORTER ATP-BINDING PROTEIN MG467-RELATED"/>
    <property type="match status" value="1"/>
</dbReference>
<evidence type="ECO:0000256" key="2">
    <source>
        <dbReference type="ARBA" id="ARBA00022448"/>
    </source>
</evidence>
<dbReference type="Proteomes" id="UP000469523">
    <property type="component" value="Unassembled WGS sequence"/>
</dbReference>
<evidence type="ECO:0000313" key="7">
    <source>
        <dbReference type="Proteomes" id="UP000469523"/>
    </source>
</evidence>
<dbReference type="CDD" id="cd03255">
    <property type="entry name" value="ABC_MJ0796_LolCDE_FtsE"/>
    <property type="match status" value="1"/>
</dbReference>
<accession>A0A6N7XTB8</accession>
<dbReference type="GO" id="GO:0005524">
    <property type="term" value="F:ATP binding"/>
    <property type="evidence" value="ECO:0007669"/>
    <property type="project" value="UniProtKB-KW"/>
</dbReference>
<proteinExistence type="inferred from homology"/>
<dbReference type="EMBL" id="VUNQ01000006">
    <property type="protein sequence ID" value="MSU00653.1"/>
    <property type="molecule type" value="Genomic_DNA"/>
</dbReference>
<keyword evidence="3" id="KW-0547">Nucleotide-binding</keyword>
<feature type="domain" description="ABC transporter" evidence="5">
    <location>
        <begin position="5"/>
        <end position="232"/>
    </location>
</feature>
<evidence type="ECO:0000256" key="3">
    <source>
        <dbReference type="ARBA" id="ARBA00022741"/>
    </source>
</evidence>
<dbReference type="InterPro" id="IPR003593">
    <property type="entry name" value="AAA+_ATPase"/>
</dbReference>
<dbReference type="PANTHER" id="PTHR42798">
    <property type="entry name" value="LIPOPROTEIN-RELEASING SYSTEM ATP-BINDING PROTEIN LOLD"/>
    <property type="match status" value="1"/>
</dbReference>
<dbReference type="SMART" id="SM00382">
    <property type="entry name" value="AAA"/>
    <property type="match status" value="1"/>
</dbReference>
<dbReference type="InterPro" id="IPR027417">
    <property type="entry name" value="P-loop_NTPase"/>
</dbReference>
<protein>
    <submittedName>
        <fullName evidence="6">ABC transporter ATP-binding protein</fullName>
    </submittedName>
</protein>
<evidence type="ECO:0000259" key="5">
    <source>
        <dbReference type="PROSITE" id="PS50893"/>
    </source>
</evidence>
<dbReference type="InterPro" id="IPR003439">
    <property type="entry name" value="ABC_transporter-like_ATP-bd"/>
</dbReference>
<evidence type="ECO:0000256" key="1">
    <source>
        <dbReference type="ARBA" id="ARBA00005417"/>
    </source>
</evidence>
<keyword evidence="2" id="KW-0813">Transport</keyword>
<sequence length="232" mass="25638">MSKILVSQSITKEFNKKEQILKGISLGIEEETFTVILGPSGSGKSTLLNILSGLLKPTSGKVVYRGKELTLFTESQLADWKRNEVGYVFQNYMLLNNLTAEENIKIGISPNSTPLPFDRLTRILGIESILDKFPSEMSGGEQQRTAIARAVIKNPSILFCDEATGSLDESNSKKVVELLHSLKNIFGISVLFITHNLQIAETADRIITIKDGLLFEDIINHNPISASNMIWG</sequence>
<reference evidence="6 7" key="1">
    <citation type="submission" date="2019-09" db="EMBL/GenBank/DDBJ databases">
        <title>In-depth cultivation of the pig gut microbiome towards novel bacterial diversity and tailored functional studies.</title>
        <authorList>
            <person name="Wylensek D."/>
            <person name="Hitch T.C.A."/>
            <person name="Clavel T."/>
        </authorList>
    </citation>
    <scope>NUCLEOTIDE SEQUENCE [LARGE SCALE GENOMIC DNA]</scope>
    <source>
        <strain evidence="6 7">WCA3-693-APC-4?</strain>
    </source>
</reference>
<dbReference type="SUPFAM" id="SSF52540">
    <property type="entry name" value="P-loop containing nucleoside triphosphate hydrolases"/>
    <property type="match status" value="1"/>
</dbReference>
<dbReference type="AlphaFoldDB" id="A0A6N7XTB8"/>